<gene>
    <name evidence="4" type="ORF">M9Y10_033680</name>
</gene>
<dbReference type="Pfam" id="PF21032">
    <property type="entry name" value="PROPPIN"/>
    <property type="match status" value="1"/>
</dbReference>
<keyword evidence="2" id="KW-0677">Repeat</keyword>
<dbReference type="InterPro" id="IPR048720">
    <property type="entry name" value="PROPPIN"/>
</dbReference>
<dbReference type="EMBL" id="JAPFFF010000005">
    <property type="protein sequence ID" value="KAK8888939.1"/>
    <property type="molecule type" value="Genomic_DNA"/>
</dbReference>
<dbReference type="InterPro" id="IPR001680">
    <property type="entry name" value="WD40_rpt"/>
</dbReference>
<reference evidence="4 5" key="1">
    <citation type="submission" date="2024-04" db="EMBL/GenBank/DDBJ databases">
        <title>Tritrichomonas musculus Genome.</title>
        <authorList>
            <person name="Alves-Ferreira E."/>
            <person name="Grigg M."/>
            <person name="Lorenzi H."/>
            <person name="Galac M."/>
        </authorList>
    </citation>
    <scope>NUCLEOTIDE SEQUENCE [LARGE SCALE GENOMIC DNA]</scope>
    <source>
        <strain evidence="4 5">EAF2021</strain>
    </source>
</reference>
<comment type="caution">
    <text evidence="4">The sequence shown here is derived from an EMBL/GenBank/DDBJ whole genome shotgun (WGS) entry which is preliminary data.</text>
</comment>
<organism evidence="4 5">
    <name type="scientific">Tritrichomonas musculus</name>
    <dbReference type="NCBI Taxonomy" id="1915356"/>
    <lineage>
        <taxon>Eukaryota</taxon>
        <taxon>Metamonada</taxon>
        <taxon>Parabasalia</taxon>
        <taxon>Tritrichomonadida</taxon>
        <taxon>Tritrichomonadidae</taxon>
        <taxon>Tritrichomonas</taxon>
    </lineage>
</organism>
<keyword evidence="5" id="KW-1185">Reference proteome</keyword>
<accession>A0ABR2KCT3</accession>
<sequence>MCEISSVDISNSGQSFGITLQHSVQMYSINPVKRLFVKDFVNCTVTHISTIDDGSIIAFSTKNTTPIMHQHKVFIWNCKSNKTISELSFDEEVLSLFLSHQFLVAILFNSVVIYDIKQHKTQCEQVTYENRRGSADLIESDRPLIAICGLQIGSVHVSEILSSNQKSSSDPDLSDLKDYDVIGLKSMNSKDSSSIIIQAHSHPLAIIKFSPDGSLIATSSEKGTVIRIFDAFTGNHLSTFRRGAIPSNVLALCFSPSNSELIAISDNGTVHLFPADVKNGNPLDPPRSVVKLKIEKGIYVKAVFQSDEELYIVSSSGHLYQITCSANSLELVEKIFILLH</sequence>
<evidence type="ECO:0000256" key="3">
    <source>
        <dbReference type="ARBA" id="ARBA00025740"/>
    </source>
</evidence>
<dbReference type="PANTHER" id="PTHR11227">
    <property type="entry name" value="WD-REPEAT PROTEIN INTERACTING WITH PHOSPHOINOSIDES WIPI -RELATED"/>
    <property type="match status" value="1"/>
</dbReference>
<name>A0ABR2KCT3_9EUKA</name>
<dbReference type="SUPFAM" id="SSF50978">
    <property type="entry name" value="WD40 repeat-like"/>
    <property type="match status" value="1"/>
</dbReference>
<evidence type="ECO:0000313" key="4">
    <source>
        <dbReference type="EMBL" id="KAK8888939.1"/>
    </source>
</evidence>
<dbReference type="InterPro" id="IPR015943">
    <property type="entry name" value="WD40/YVTN_repeat-like_dom_sf"/>
</dbReference>
<proteinExistence type="inferred from homology"/>
<evidence type="ECO:0000256" key="1">
    <source>
        <dbReference type="ARBA" id="ARBA00022574"/>
    </source>
</evidence>
<dbReference type="Gene3D" id="2.130.10.10">
    <property type="entry name" value="YVTN repeat-like/Quinoprotein amine dehydrogenase"/>
    <property type="match status" value="1"/>
</dbReference>
<evidence type="ECO:0000256" key="2">
    <source>
        <dbReference type="ARBA" id="ARBA00022737"/>
    </source>
</evidence>
<dbReference type="InterPro" id="IPR036322">
    <property type="entry name" value="WD40_repeat_dom_sf"/>
</dbReference>
<keyword evidence="1" id="KW-0853">WD repeat</keyword>
<protein>
    <submittedName>
        <fullName evidence="4">WD repeat domain phosphoinositide-interacting protein 3</fullName>
    </submittedName>
</protein>
<evidence type="ECO:0000313" key="5">
    <source>
        <dbReference type="Proteomes" id="UP001470230"/>
    </source>
</evidence>
<dbReference type="SMART" id="SM00320">
    <property type="entry name" value="WD40"/>
    <property type="match status" value="2"/>
</dbReference>
<comment type="similarity">
    <text evidence="3">Belongs to the WD repeat PROPPIN family.</text>
</comment>
<dbReference type="Proteomes" id="UP001470230">
    <property type="component" value="Unassembled WGS sequence"/>
</dbReference>